<reference evidence="2 3" key="1">
    <citation type="submission" date="2020-07" db="EMBL/GenBank/DDBJ databases">
        <title>Sequencing the genomes of 1000 actinobacteria strains.</title>
        <authorList>
            <person name="Klenk H.-P."/>
        </authorList>
    </citation>
    <scope>NUCLEOTIDE SEQUENCE [LARGE SCALE GENOMIC DNA]</scope>
    <source>
        <strain evidence="2 3">DSM 43461</strain>
    </source>
</reference>
<dbReference type="InterPro" id="IPR037171">
    <property type="entry name" value="NagB/RpiA_transferase-like"/>
</dbReference>
<sequence>MDKVVASAADAVADIGDGSSPAVGGFGPRGAPPVLISGLDERGTAGITEQEGMRA</sequence>
<dbReference type="Proteomes" id="UP000591272">
    <property type="component" value="Unassembled WGS sequence"/>
</dbReference>
<name>A0A7Y9GCD0_9ACTN</name>
<keyword evidence="2" id="KW-0808">Transferase</keyword>
<feature type="region of interest" description="Disordered" evidence="1">
    <location>
        <begin position="16"/>
        <end position="55"/>
    </location>
</feature>
<dbReference type="RefSeq" id="WP_218935150.1">
    <property type="nucleotide sequence ID" value="NZ_BMRD01000024.1"/>
</dbReference>
<dbReference type="AlphaFoldDB" id="A0A7Y9GCD0"/>
<dbReference type="SUPFAM" id="SSF100950">
    <property type="entry name" value="NagB/RpiA/CoA transferase-like"/>
    <property type="match status" value="1"/>
</dbReference>
<accession>A0A7Y9GCD0</accession>
<keyword evidence="3" id="KW-1185">Reference proteome</keyword>
<protein>
    <submittedName>
        <fullName evidence="2">Acyl CoA:acetate/3-ketoacid CoA transferase alpha subunit</fullName>
    </submittedName>
</protein>
<dbReference type="Gene3D" id="3.40.1080.10">
    <property type="entry name" value="Glutaconate Coenzyme A-transferase"/>
    <property type="match status" value="1"/>
</dbReference>
<evidence type="ECO:0000256" key="1">
    <source>
        <dbReference type="SAM" id="MobiDB-lite"/>
    </source>
</evidence>
<proteinExistence type="predicted"/>
<evidence type="ECO:0000313" key="2">
    <source>
        <dbReference type="EMBL" id="NYE13781.1"/>
    </source>
</evidence>
<evidence type="ECO:0000313" key="3">
    <source>
        <dbReference type="Proteomes" id="UP000591272"/>
    </source>
</evidence>
<comment type="caution">
    <text evidence="2">The sequence shown here is derived from an EMBL/GenBank/DDBJ whole genome shotgun (WGS) entry which is preliminary data.</text>
</comment>
<dbReference type="GO" id="GO:0016740">
    <property type="term" value="F:transferase activity"/>
    <property type="evidence" value="ECO:0007669"/>
    <property type="project" value="UniProtKB-KW"/>
</dbReference>
<organism evidence="2 3">
    <name type="scientific">Actinomadura citrea</name>
    <dbReference type="NCBI Taxonomy" id="46158"/>
    <lineage>
        <taxon>Bacteria</taxon>
        <taxon>Bacillati</taxon>
        <taxon>Actinomycetota</taxon>
        <taxon>Actinomycetes</taxon>
        <taxon>Streptosporangiales</taxon>
        <taxon>Thermomonosporaceae</taxon>
        <taxon>Actinomadura</taxon>
    </lineage>
</organism>
<gene>
    <name evidence="2" type="ORF">BJ999_004077</name>
</gene>
<dbReference type="EMBL" id="JACCBT010000001">
    <property type="protein sequence ID" value="NYE13781.1"/>
    <property type="molecule type" value="Genomic_DNA"/>
</dbReference>